<organism evidence="2 3">
    <name type="scientific">Dacryopinax primogenitus (strain DJM 731)</name>
    <name type="common">Brown rot fungus</name>
    <dbReference type="NCBI Taxonomy" id="1858805"/>
    <lineage>
        <taxon>Eukaryota</taxon>
        <taxon>Fungi</taxon>
        <taxon>Dikarya</taxon>
        <taxon>Basidiomycota</taxon>
        <taxon>Agaricomycotina</taxon>
        <taxon>Dacrymycetes</taxon>
        <taxon>Dacrymycetales</taxon>
        <taxon>Dacrymycetaceae</taxon>
        <taxon>Dacryopinax</taxon>
    </lineage>
</organism>
<accession>M5GDX4</accession>
<sequence>MGEKASVEGGQPNDVMPNASNIPAGYPVDWSILDGPIRPKIAGPSVPRDFLNPTYPPSPGRQKIGGPTVYHNVQNWNAPADPLQTRASASSVPAGYPVDWSILDRPTSPKIAGPSAPRELQKPINPPDPGRQEIGGPTVHHSIQNWNAPADPLQTSDIQSRLTSVKQENESSKDAPPSIDSRTSNKRERRLKFSPVDLPILRKAAAQAKDWNLLAYLNNEPPPGPPPGSDLHSSRIRERRLKFSPVDLPILRKAAAQARDWNLLAYLNNEPPPDPPLTDGYPYRSVFIDMDTGRRARLGSQRKGSNILDPSEDDLDEDLGEGSSTRSAPIGHAFLSTLGQDTRPRSRC</sequence>
<evidence type="ECO:0000313" key="2">
    <source>
        <dbReference type="EMBL" id="EJU04907.1"/>
    </source>
</evidence>
<dbReference type="RefSeq" id="XP_040631801.1">
    <property type="nucleotide sequence ID" value="XM_040767979.1"/>
</dbReference>
<evidence type="ECO:0000313" key="3">
    <source>
        <dbReference type="Proteomes" id="UP000030653"/>
    </source>
</evidence>
<gene>
    <name evidence="2" type="ORF">DACRYDRAFT_104800</name>
</gene>
<dbReference type="EMBL" id="JH795857">
    <property type="protein sequence ID" value="EJU04907.1"/>
    <property type="molecule type" value="Genomic_DNA"/>
</dbReference>
<evidence type="ECO:0000256" key="1">
    <source>
        <dbReference type="SAM" id="MobiDB-lite"/>
    </source>
</evidence>
<name>M5GDX4_DACPD</name>
<proteinExistence type="predicted"/>
<feature type="region of interest" description="Disordered" evidence="1">
    <location>
        <begin position="44"/>
        <end position="190"/>
    </location>
</feature>
<dbReference type="AlphaFoldDB" id="M5GDX4"/>
<feature type="compositionally biased region" description="Acidic residues" evidence="1">
    <location>
        <begin position="310"/>
        <end position="320"/>
    </location>
</feature>
<dbReference type="GeneID" id="63683041"/>
<dbReference type="Proteomes" id="UP000030653">
    <property type="component" value="Unassembled WGS sequence"/>
</dbReference>
<keyword evidence="3" id="KW-1185">Reference proteome</keyword>
<feature type="compositionally biased region" description="Polar residues" evidence="1">
    <location>
        <begin position="141"/>
        <end position="166"/>
    </location>
</feature>
<feature type="region of interest" description="Disordered" evidence="1">
    <location>
        <begin position="1"/>
        <end position="21"/>
    </location>
</feature>
<feature type="region of interest" description="Disordered" evidence="1">
    <location>
        <begin position="298"/>
        <end position="348"/>
    </location>
</feature>
<reference evidence="2 3" key="1">
    <citation type="journal article" date="2012" name="Science">
        <title>The Paleozoic origin of enzymatic lignin decomposition reconstructed from 31 fungal genomes.</title>
        <authorList>
            <person name="Floudas D."/>
            <person name="Binder M."/>
            <person name="Riley R."/>
            <person name="Barry K."/>
            <person name="Blanchette R.A."/>
            <person name="Henrissat B."/>
            <person name="Martinez A.T."/>
            <person name="Otillar R."/>
            <person name="Spatafora J.W."/>
            <person name="Yadav J.S."/>
            <person name="Aerts A."/>
            <person name="Benoit I."/>
            <person name="Boyd A."/>
            <person name="Carlson A."/>
            <person name="Copeland A."/>
            <person name="Coutinho P.M."/>
            <person name="de Vries R.P."/>
            <person name="Ferreira P."/>
            <person name="Findley K."/>
            <person name="Foster B."/>
            <person name="Gaskell J."/>
            <person name="Glotzer D."/>
            <person name="Gorecki P."/>
            <person name="Heitman J."/>
            <person name="Hesse C."/>
            <person name="Hori C."/>
            <person name="Igarashi K."/>
            <person name="Jurgens J.A."/>
            <person name="Kallen N."/>
            <person name="Kersten P."/>
            <person name="Kohler A."/>
            <person name="Kuees U."/>
            <person name="Kumar T.K.A."/>
            <person name="Kuo A."/>
            <person name="LaButti K."/>
            <person name="Larrondo L.F."/>
            <person name="Lindquist E."/>
            <person name="Ling A."/>
            <person name="Lombard V."/>
            <person name="Lucas S."/>
            <person name="Lundell T."/>
            <person name="Martin R."/>
            <person name="McLaughlin D.J."/>
            <person name="Morgenstern I."/>
            <person name="Morin E."/>
            <person name="Murat C."/>
            <person name="Nagy L.G."/>
            <person name="Nolan M."/>
            <person name="Ohm R.A."/>
            <person name="Patyshakuliyeva A."/>
            <person name="Rokas A."/>
            <person name="Ruiz-Duenas F.J."/>
            <person name="Sabat G."/>
            <person name="Salamov A."/>
            <person name="Samejima M."/>
            <person name="Schmutz J."/>
            <person name="Slot J.C."/>
            <person name="St John F."/>
            <person name="Stenlid J."/>
            <person name="Sun H."/>
            <person name="Sun S."/>
            <person name="Syed K."/>
            <person name="Tsang A."/>
            <person name="Wiebenga A."/>
            <person name="Young D."/>
            <person name="Pisabarro A."/>
            <person name="Eastwood D.C."/>
            <person name="Martin F."/>
            <person name="Cullen D."/>
            <person name="Grigoriev I.V."/>
            <person name="Hibbett D.S."/>
        </authorList>
    </citation>
    <scope>NUCLEOTIDE SEQUENCE [LARGE SCALE GENOMIC DNA]</scope>
    <source>
        <strain evidence="2 3">DJM-731 SS1</strain>
    </source>
</reference>
<protein>
    <submittedName>
        <fullName evidence="2">Uncharacterized protein</fullName>
    </submittedName>
</protein>
<dbReference type="HOGENOM" id="CLU_796994_0_0_1"/>